<reference evidence="18" key="1">
    <citation type="submission" date="2016-10" db="EMBL/GenBank/DDBJ databases">
        <authorList>
            <person name="Varghese N."/>
            <person name="Submissions S."/>
        </authorList>
    </citation>
    <scope>NUCLEOTIDE SEQUENCE [LARGE SCALE GENOMIC DNA]</scope>
    <source>
        <strain evidence="18">KPR-1</strain>
    </source>
</reference>
<dbReference type="Gene3D" id="2.40.30.30">
    <property type="entry name" value="Riboflavin kinase-like"/>
    <property type="match status" value="1"/>
</dbReference>
<evidence type="ECO:0000256" key="3">
    <source>
        <dbReference type="ARBA" id="ARBA00005201"/>
    </source>
</evidence>
<name>A0A1H4CZZ2_9ACTO</name>
<dbReference type="AlphaFoldDB" id="A0A1H4CZZ2"/>
<evidence type="ECO:0000256" key="7">
    <source>
        <dbReference type="ARBA" id="ARBA00022695"/>
    </source>
</evidence>
<evidence type="ECO:0000256" key="4">
    <source>
        <dbReference type="ARBA" id="ARBA00022630"/>
    </source>
</evidence>
<dbReference type="FunFam" id="2.40.30.30:FF:000003">
    <property type="entry name" value="Riboflavin biosynthesis protein"/>
    <property type="match status" value="1"/>
</dbReference>
<dbReference type="GO" id="GO:0009231">
    <property type="term" value="P:riboflavin biosynthetic process"/>
    <property type="evidence" value="ECO:0007669"/>
    <property type="project" value="InterPro"/>
</dbReference>
<dbReference type="PANTHER" id="PTHR22749">
    <property type="entry name" value="RIBOFLAVIN KINASE/FMN ADENYLYLTRANSFERASE"/>
    <property type="match status" value="1"/>
</dbReference>
<dbReference type="InterPro" id="IPR015864">
    <property type="entry name" value="FAD_synthase"/>
</dbReference>
<evidence type="ECO:0000256" key="5">
    <source>
        <dbReference type="ARBA" id="ARBA00022643"/>
    </source>
</evidence>
<dbReference type="FunFam" id="3.40.50.620:FF:000021">
    <property type="entry name" value="Riboflavin biosynthesis protein"/>
    <property type="match status" value="1"/>
</dbReference>
<keyword evidence="12" id="KW-0511">Multifunctional enzyme</keyword>
<evidence type="ECO:0000256" key="1">
    <source>
        <dbReference type="ARBA" id="ARBA00002121"/>
    </source>
</evidence>
<dbReference type="InterPro" id="IPR014729">
    <property type="entry name" value="Rossmann-like_a/b/a_fold"/>
</dbReference>
<accession>A0A1H4CZZ2</accession>
<dbReference type="InterPro" id="IPR002606">
    <property type="entry name" value="Riboflavin_kinase_bac"/>
</dbReference>
<dbReference type="SUPFAM" id="SSF82114">
    <property type="entry name" value="Riboflavin kinase-like"/>
    <property type="match status" value="1"/>
</dbReference>
<comment type="function">
    <text evidence="1">Catalyzes the phosphorylation of riboflavin to FMN followed by the adenylation of FMN to FAD.</text>
</comment>
<dbReference type="InterPro" id="IPR004821">
    <property type="entry name" value="Cyt_trans-like"/>
</dbReference>
<keyword evidence="8 15" id="KW-0547">Nucleotide-binding</keyword>
<evidence type="ECO:0000313" key="17">
    <source>
        <dbReference type="EMBL" id="SEA65908.1"/>
    </source>
</evidence>
<comment type="pathway">
    <text evidence="2 15">Cofactor biosynthesis; FAD biosynthesis; FAD from FMN: step 1/1.</text>
</comment>
<evidence type="ECO:0000256" key="15">
    <source>
        <dbReference type="PIRNR" id="PIRNR004491"/>
    </source>
</evidence>
<dbReference type="UniPathway" id="UPA00276">
    <property type="reaction ID" value="UER00406"/>
</dbReference>
<dbReference type="SMART" id="SM00904">
    <property type="entry name" value="Flavokinase"/>
    <property type="match status" value="1"/>
</dbReference>
<comment type="similarity">
    <text evidence="15">Belongs to the ribF family.</text>
</comment>
<proteinExistence type="inferred from homology"/>
<dbReference type="InterPro" id="IPR015865">
    <property type="entry name" value="Riboflavin_kinase_bac/euk"/>
</dbReference>
<dbReference type="Proteomes" id="UP000199288">
    <property type="component" value="Unassembled WGS sequence"/>
</dbReference>
<dbReference type="PIRSF" id="PIRSF004491">
    <property type="entry name" value="FAD_Synth"/>
    <property type="match status" value="1"/>
</dbReference>
<dbReference type="GO" id="GO:0003919">
    <property type="term" value="F:FMN adenylyltransferase activity"/>
    <property type="evidence" value="ECO:0007669"/>
    <property type="project" value="UniProtKB-UniRule"/>
</dbReference>
<evidence type="ECO:0000256" key="2">
    <source>
        <dbReference type="ARBA" id="ARBA00004726"/>
    </source>
</evidence>
<organism evidence="17 18">
    <name type="scientific">Bowdeniella nasicola</name>
    <dbReference type="NCBI Taxonomy" id="208480"/>
    <lineage>
        <taxon>Bacteria</taxon>
        <taxon>Bacillati</taxon>
        <taxon>Actinomycetota</taxon>
        <taxon>Actinomycetes</taxon>
        <taxon>Actinomycetales</taxon>
        <taxon>Actinomycetaceae</taxon>
        <taxon>Bowdeniella</taxon>
    </lineage>
</organism>
<dbReference type="EMBL" id="FNQV01000014">
    <property type="protein sequence ID" value="SEA65908.1"/>
    <property type="molecule type" value="Genomic_DNA"/>
</dbReference>
<keyword evidence="18" id="KW-1185">Reference proteome</keyword>
<keyword evidence="5 15" id="KW-0288">FMN</keyword>
<evidence type="ECO:0000313" key="18">
    <source>
        <dbReference type="Proteomes" id="UP000199288"/>
    </source>
</evidence>
<comment type="catalytic activity">
    <reaction evidence="13 15">
        <text>riboflavin + ATP = FMN + ADP + H(+)</text>
        <dbReference type="Rhea" id="RHEA:14357"/>
        <dbReference type="ChEBI" id="CHEBI:15378"/>
        <dbReference type="ChEBI" id="CHEBI:30616"/>
        <dbReference type="ChEBI" id="CHEBI:57986"/>
        <dbReference type="ChEBI" id="CHEBI:58210"/>
        <dbReference type="ChEBI" id="CHEBI:456216"/>
        <dbReference type="EC" id="2.7.1.26"/>
    </reaction>
</comment>
<dbReference type="GO" id="GO:0009398">
    <property type="term" value="P:FMN biosynthetic process"/>
    <property type="evidence" value="ECO:0007669"/>
    <property type="project" value="UniProtKB-UniRule"/>
</dbReference>
<dbReference type="InterPro" id="IPR023468">
    <property type="entry name" value="Riboflavin_kinase"/>
</dbReference>
<dbReference type="CDD" id="cd02064">
    <property type="entry name" value="FAD_synthetase_N"/>
    <property type="match status" value="1"/>
</dbReference>
<dbReference type="SUPFAM" id="SSF52374">
    <property type="entry name" value="Nucleotidylyl transferase"/>
    <property type="match status" value="1"/>
</dbReference>
<keyword evidence="6 15" id="KW-0808">Transferase</keyword>
<evidence type="ECO:0000256" key="8">
    <source>
        <dbReference type="ARBA" id="ARBA00022741"/>
    </source>
</evidence>
<dbReference type="EC" id="2.7.7.2" evidence="15"/>
<dbReference type="InterPro" id="IPR023465">
    <property type="entry name" value="Riboflavin_kinase_dom_sf"/>
</dbReference>
<dbReference type="UniPathway" id="UPA00277">
    <property type="reaction ID" value="UER00407"/>
</dbReference>
<comment type="catalytic activity">
    <reaction evidence="14 15">
        <text>FMN + ATP + H(+) = FAD + diphosphate</text>
        <dbReference type="Rhea" id="RHEA:17237"/>
        <dbReference type="ChEBI" id="CHEBI:15378"/>
        <dbReference type="ChEBI" id="CHEBI:30616"/>
        <dbReference type="ChEBI" id="CHEBI:33019"/>
        <dbReference type="ChEBI" id="CHEBI:57692"/>
        <dbReference type="ChEBI" id="CHEBI:58210"/>
        <dbReference type="EC" id="2.7.7.2"/>
    </reaction>
</comment>
<dbReference type="NCBIfam" id="TIGR00125">
    <property type="entry name" value="cyt_tran_rel"/>
    <property type="match status" value="1"/>
</dbReference>
<evidence type="ECO:0000256" key="6">
    <source>
        <dbReference type="ARBA" id="ARBA00022679"/>
    </source>
</evidence>
<dbReference type="EC" id="2.7.1.26" evidence="15"/>
<evidence type="ECO:0000256" key="14">
    <source>
        <dbReference type="ARBA" id="ARBA00049494"/>
    </source>
</evidence>
<sequence length="315" mass="34271">MSSVVTIGMYDGVHRGHQAVLAAARAQADRRGVPLIVMTFDPHPVKVHRPGAYLTEITTLEHRIDLLTSLGVDDVDVVPYSLDFAAQSPREFVQTFLLQRLGAACVVEGEDVRFGAGNEGDAACLAALGADLGFDVEIVRDLHDPRTGRRWSSTWVREALLKGDVREAAYVLGRPHRVRGEVEHGLKRGRELGFPTANVHAKGVGVVPADGVYAGWLIRCNDATEQRLPAAISVGTNPHFDGERRTVEAHVLGRADLNLYGETVEVEFTERIRAMASFDSLDELLAAMDNDLAETSRILGIPAACRVDPSHVTAR</sequence>
<keyword evidence="11 15" id="KW-0067">ATP-binding</keyword>
<dbReference type="NCBIfam" id="NF004160">
    <property type="entry name" value="PRK05627.1-3"/>
    <property type="match status" value="1"/>
</dbReference>
<keyword evidence="7 15" id="KW-0548">Nucleotidyltransferase</keyword>
<dbReference type="Gene3D" id="3.40.50.620">
    <property type="entry name" value="HUPs"/>
    <property type="match status" value="1"/>
</dbReference>
<evidence type="ECO:0000256" key="10">
    <source>
        <dbReference type="ARBA" id="ARBA00022827"/>
    </source>
</evidence>
<evidence type="ECO:0000256" key="13">
    <source>
        <dbReference type="ARBA" id="ARBA00047880"/>
    </source>
</evidence>
<evidence type="ECO:0000259" key="16">
    <source>
        <dbReference type="SMART" id="SM00904"/>
    </source>
</evidence>
<gene>
    <name evidence="17" type="ORF">SAMN02910418_02113</name>
</gene>
<keyword evidence="9 15" id="KW-0418">Kinase</keyword>
<dbReference type="RefSeq" id="WP_261977102.1">
    <property type="nucleotide sequence ID" value="NZ_FNQV01000014.1"/>
</dbReference>
<keyword evidence="4 15" id="KW-0285">Flavoprotein</keyword>
<feature type="domain" description="Riboflavin kinase" evidence="16">
    <location>
        <begin position="171"/>
        <end position="300"/>
    </location>
</feature>
<protein>
    <recommendedName>
        <fullName evidence="15">Riboflavin biosynthesis protein</fullName>
    </recommendedName>
    <domain>
        <recommendedName>
            <fullName evidence="15">Riboflavin kinase</fullName>
            <ecNumber evidence="15">2.7.1.26</ecNumber>
        </recommendedName>
        <alternativeName>
            <fullName evidence="15">Flavokinase</fullName>
        </alternativeName>
    </domain>
    <domain>
        <recommendedName>
            <fullName evidence="15">FMN adenylyltransferase</fullName>
            <ecNumber evidence="15">2.7.7.2</ecNumber>
        </recommendedName>
        <alternativeName>
            <fullName evidence="15">FAD pyrophosphorylase</fullName>
        </alternativeName>
        <alternativeName>
            <fullName evidence="15">FAD synthase</fullName>
        </alternativeName>
    </domain>
</protein>
<dbReference type="NCBIfam" id="TIGR00083">
    <property type="entry name" value="ribF"/>
    <property type="match status" value="1"/>
</dbReference>
<evidence type="ECO:0000256" key="11">
    <source>
        <dbReference type="ARBA" id="ARBA00022840"/>
    </source>
</evidence>
<dbReference type="PANTHER" id="PTHR22749:SF6">
    <property type="entry name" value="RIBOFLAVIN KINASE"/>
    <property type="match status" value="1"/>
</dbReference>
<dbReference type="GO" id="GO:0008531">
    <property type="term" value="F:riboflavin kinase activity"/>
    <property type="evidence" value="ECO:0007669"/>
    <property type="project" value="UniProtKB-UniRule"/>
</dbReference>
<comment type="pathway">
    <text evidence="3 15">Cofactor biosynthesis; FMN biosynthesis; FMN from riboflavin (ATP route): step 1/1.</text>
</comment>
<dbReference type="GO" id="GO:0005524">
    <property type="term" value="F:ATP binding"/>
    <property type="evidence" value="ECO:0007669"/>
    <property type="project" value="UniProtKB-UniRule"/>
</dbReference>
<dbReference type="Pfam" id="PF01687">
    <property type="entry name" value="Flavokinase"/>
    <property type="match status" value="1"/>
</dbReference>
<evidence type="ECO:0000256" key="12">
    <source>
        <dbReference type="ARBA" id="ARBA00023268"/>
    </source>
</evidence>
<evidence type="ECO:0000256" key="9">
    <source>
        <dbReference type="ARBA" id="ARBA00022777"/>
    </source>
</evidence>
<keyword evidence="10 15" id="KW-0274">FAD</keyword>
<dbReference type="GO" id="GO:0006747">
    <property type="term" value="P:FAD biosynthetic process"/>
    <property type="evidence" value="ECO:0007669"/>
    <property type="project" value="UniProtKB-UniRule"/>
</dbReference>
<dbReference type="Pfam" id="PF06574">
    <property type="entry name" value="FAD_syn"/>
    <property type="match status" value="1"/>
</dbReference>